<evidence type="ECO:0000313" key="2">
    <source>
        <dbReference type="EMBL" id="KAG2607683.1"/>
    </source>
</evidence>
<accession>A0A8T0TER8</accession>
<comment type="caution">
    <text evidence="2">The sequence shown here is derived from an EMBL/GenBank/DDBJ whole genome shotgun (WGS) entry which is preliminary data.</text>
</comment>
<dbReference type="EMBL" id="CM029044">
    <property type="protein sequence ID" value="KAG2607683.1"/>
    <property type="molecule type" value="Genomic_DNA"/>
</dbReference>
<gene>
    <name evidence="2" type="ORF">PVAP13_4NG269311</name>
</gene>
<sequence>MGGGGGGGGGPPCRDAPGRKTIFAAASGRVPGRALPRPRIAIGAVPAHERAHPGTSPSENLAGHALAPTGHRPTPTASATGLDVFLCSSTWQGIEMDVVVWSRSHLKDTRPSPLTNRQLGAELRTGEPRPDDEIFSAPLLSNHEKGNTEGIFARFVVLLGWFQE</sequence>
<evidence type="ECO:0000256" key="1">
    <source>
        <dbReference type="SAM" id="MobiDB-lite"/>
    </source>
</evidence>
<proteinExistence type="predicted"/>
<reference evidence="2" key="1">
    <citation type="submission" date="2020-05" db="EMBL/GenBank/DDBJ databases">
        <title>WGS assembly of Panicum virgatum.</title>
        <authorList>
            <person name="Lovell J.T."/>
            <person name="Jenkins J."/>
            <person name="Shu S."/>
            <person name="Juenger T.E."/>
            <person name="Schmutz J."/>
        </authorList>
    </citation>
    <scope>NUCLEOTIDE SEQUENCE</scope>
    <source>
        <strain evidence="2">AP13</strain>
    </source>
</reference>
<organism evidence="2 3">
    <name type="scientific">Panicum virgatum</name>
    <name type="common">Blackwell switchgrass</name>
    <dbReference type="NCBI Taxonomy" id="38727"/>
    <lineage>
        <taxon>Eukaryota</taxon>
        <taxon>Viridiplantae</taxon>
        <taxon>Streptophyta</taxon>
        <taxon>Embryophyta</taxon>
        <taxon>Tracheophyta</taxon>
        <taxon>Spermatophyta</taxon>
        <taxon>Magnoliopsida</taxon>
        <taxon>Liliopsida</taxon>
        <taxon>Poales</taxon>
        <taxon>Poaceae</taxon>
        <taxon>PACMAD clade</taxon>
        <taxon>Panicoideae</taxon>
        <taxon>Panicodae</taxon>
        <taxon>Paniceae</taxon>
        <taxon>Panicinae</taxon>
        <taxon>Panicum</taxon>
        <taxon>Panicum sect. Hiantes</taxon>
    </lineage>
</organism>
<dbReference type="Proteomes" id="UP000823388">
    <property type="component" value="Chromosome 4N"/>
</dbReference>
<protein>
    <submittedName>
        <fullName evidence="2">Uncharacterized protein</fullName>
    </submittedName>
</protein>
<evidence type="ECO:0000313" key="3">
    <source>
        <dbReference type="Proteomes" id="UP000823388"/>
    </source>
</evidence>
<keyword evidence="3" id="KW-1185">Reference proteome</keyword>
<name>A0A8T0TER8_PANVG</name>
<feature type="region of interest" description="Disordered" evidence="1">
    <location>
        <begin position="49"/>
        <end position="75"/>
    </location>
</feature>
<dbReference type="AlphaFoldDB" id="A0A8T0TER8"/>